<keyword evidence="5 15" id="KW-0813">Transport</keyword>
<organism evidence="16">
    <name type="scientific">Tegula lividomaculata</name>
    <dbReference type="NCBI Taxonomy" id="1764038"/>
    <lineage>
        <taxon>Eukaryota</taxon>
        <taxon>Metazoa</taxon>
        <taxon>Spiralia</taxon>
        <taxon>Lophotrochozoa</taxon>
        <taxon>Mollusca</taxon>
        <taxon>Gastropoda</taxon>
        <taxon>Vetigastropoda</taxon>
        <taxon>Trochida</taxon>
        <taxon>Trochoidea</taxon>
        <taxon>Tegulidae</taxon>
        <taxon>Tegula</taxon>
    </lineage>
</organism>
<proteinExistence type="inferred from homology"/>
<evidence type="ECO:0000256" key="3">
    <source>
        <dbReference type="ARBA" id="ARBA00012944"/>
    </source>
</evidence>
<feature type="transmembrane region" description="Helical" evidence="15">
    <location>
        <begin position="6"/>
        <end position="24"/>
    </location>
</feature>
<dbReference type="PANTHER" id="PTHR11434:SF0">
    <property type="entry name" value="NADH-UBIQUINONE OXIDOREDUCTASE CHAIN 4L"/>
    <property type="match status" value="1"/>
</dbReference>
<keyword evidence="6 15" id="KW-0679">Respiratory chain</keyword>
<name>A0A0X9Q1T7_9VEST</name>
<evidence type="ECO:0000256" key="11">
    <source>
        <dbReference type="ARBA" id="ARBA00023027"/>
    </source>
</evidence>
<evidence type="ECO:0000256" key="9">
    <source>
        <dbReference type="ARBA" id="ARBA00022982"/>
    </source>
</evidence>
<dbReference type="EC" id="7.1.1.2" evidence="3 15"/>
<comment type="similarity">
    <text evidence="2 15">Belongs to the complex I subunit 4L family.</text>
</comment>
<evidence type="ECO:0000313" key="16">
    <source>
        <dbReference type="EMBL" id="AMA07350.1"/>
    </source>
</evidence>
<keyword evidence="12 15" id="KW-0830">Ubiquinone</keyword>
<sequence>MMKVSYLSMLSITGVIMAVVTLCFQHKHLLSVLLSLEAMTLNLFILMISVSAHFNFEGQMCLILITLGACEASLGLAVLVSLIRTHGNDYVSSFNSQKC</sequence>
<evidence type="ECO:0000256" key="12">
    <source>
        <dbReference type="ARBA" id="ARBA00023075"/>
    </source>
</evidence>
<evidence type="ECO:0000256" key="1">
    <source>
        <dbReference type="ARBA" id="ARBA00004225"/>
    </source>
</evidence>
<dbReference type="Pfam" id="PF00420">
    <property type="entry name" value="Oxidored_q2"/>
    <property type="match status" value="1"/>
</dbReference>
<dbReference type="InterPro" id="IPR001133">
    <property type="entry name" value="NADH_UbQ_OxRdtase_chain4L/K"/>
</dbReference>
<feature type="transmembrane region" description="Helical" evidence="15">
    <location>
        <begin position="36"/>
        <end position="56"/>
    </location>
</feature>
<keyword evidence="13 15" id="KW-0496">Mitochondrion</keyword>
<evidence type="ECO:0000256" key="6">
    <source>
        <dbReference type="ARBA" id="ARBA00022660"/>
    </source>
</evidence>
<comment type="function">
    <text evidence="15">Core subunit of the mitochondrial membrane respiratory chain NADH dehydrogenase (Complex I) which catalyzes electron transfer from NADH through the respiratory chain, using ubiquinone as an electron acceptor.</text>
</comment>
<dbReference type="InterPro" id="IPR039428">
    <property type="entry name" value="NUOK/Mnh_C1-like"/>
</dbReference>
<keyword evidence="14 15" id="KW-0472">Membrane</keyword>
<keyword evidence="9 15" id="KW-0249">Electron transport</keyword>
<geneLocation type="mitochondrion" evidence="16"/>
<dbReference type="GO" id="GO:0005743">
    <property type="term" value="C:mitochondrial inner membrane"/>
    <property type="evidence" value="ECO:0007669"/>
    <property type="project" value="UniProtKB-SubCell"/>
</dbReference>
<dbReference type="EMBL" id="KT207826">
    <property type="protein sequence ID" value="AMA07350.1"/>
    <property type="molecule type" value="Genomic_DNA"/>
</dbReference>
<keyword evidence="11 15" id="KW-0520">NAD</keyword>
<keyword evidence="7 15" id="KW-0812">Transmembrane</keyword>
<dbReference type="Gene3D" id="1.10.287.3510">
    <property type="match status" value="1"/>
</dbReference>
<evidence type="ECO:0000256" key="15">
    <source>
        <dbReference type="RuleBase" id="RU004419"/>
    </source>
</evidence>
<dbReference type="CTD" id="4539"/>
<dbReference type="GO" id="GO:0008137">
    <property type="term" value="F:NADH dehydrogenase (ubiquinone) activity"/>
    <property type="evidence" value="ECO:0007669"/>
    <property type="project" value="UniProtKB-EC"/>
</dbReference>
<evidence type="ECO:0000256" key="14">
    <source>
        <dbReference type="ARBA" id="ARBA00023136"/>
    </source>
</evidence>
<keyword evidence="15" id="KW-0999">Mitochondrion inner membrane</keyword>
<feature type="transmembrane region" description="Helical" evidence="15">
    <location>
        <begin position="62"/>
        <end position="83"/>
    </location>
</feature>
<evidence type="ECO:0000256" key="2">
    <source>
        <dbReference type="ARBA" id="ARBA00010519"/>
    </source>
</evidence>
<evidence type="ECO:0000256" key="8">
    <source>
        <dbReference type="ARBA" id="ARBA00022967"/>
    </source>
</evidence>
<evidence type="ECO:0000256" key="13">
    <source>
        <dbReference type="ARBA" id="ARBA00023128"/>
    </source>
</evidence>
<dbReference type="GeneID" id="26890710"/>
<protein>
    <recommendedName>
        <fullName evidence="4 15">NADH-ubiquinone oxidoreductase chain 4L</fullName>
        <ecNumber evidence="3 15">7.1.1.2</ecNumber>
    </recommendedName>
</protein>
<dbReference type="PANTHER" id="PTHR11434">
    <property type="entry name" value="NADH-UBIQUINONE OXIDOREDUCTASE SUBUNIT ND4L"/>
    <property type="match status" value="1"/>
</dbReference>
<evidence type="ECO:0000256" key="10">
    <source>
        <dbReference type="ARBA" id="ARBA00022989"/>
    </source>
</evidence>
<evidence type="ECO:0000256" key="7">
    <source>
        <dbReference type="ARBA" id="ARBA00022692"/>
    </source>
</evidence>
<accession>A0A0X9Q1T7</accession>
<gene>
    <name evidence="16" type="primary">ND4L</name>
</gene>
<dbReference type="GO" id="GO:0042773">
    <property type="term" value="P:ATP synthesis coupled electron transport"/>
    <property type="evidence" value="ECO:0007669"/>
    <property type="project" value="UniProtKB-UniRule"/>
</dbReference>
<comment type="subcellular location">
    <subcellularLocation>
        <location evidence="15">Mitochondrion inner membrane</location>
        <topology evidence="15">Multi-pass membrane protein</topology>
    </subcellularLocation>
    <subcellularLocation>
        <location evidence="1">Mitochondrion membrane</location>
        <topology evidence="1">Multi-pass membrane protein</topology>
    </subcellularLocation>
</comment>
<dbReference type="GO" id="GO:0030964">
    <property type="term" value="C:NADH dehydrogenase complex"/>
    <property type="evidence" value="ECO:0007669"/>
    <property type="project" value="TreeGrafter"/>
</dbReference>
<keyword evidence="8 15" id="KW-1278">Translocase</keyword>
<dbReference type="RefSeq" id="YP_009231989.1">
    <property type="nucleotide sequence ID" value="NC_029367.1"/>
</dbReference>
<evidence type="ECO:0000256" key="5">
    <source>
        <dbReference type="ARBA" id="ARBA00022448"/>
    </source>
</evidence>
<keyword evidence="10 15" id="KW-1133">Transmembrane helix</keyword>
<dbReference type="GO" id="GO:0016651">
    <property type="term" value="F:oxidoreductase activity, acting on NAD(P)H"/>
    <property type="evidence" value="ECO:0007669"/>
    <property type="project" value="InterPro"/>
</dbReference>
<dbReference type="AlphaFoldDB" id="A0A0X9Q1T7"/>
<evidence type="ECO:0000256" key="4">
    <source>
        <dbReference type="ARBA" id="ARBA00016612"/>
    </source>
</evidence>
<reference evidence="16" key="1">
    <citation type="journal article" date="2016" name="Zool. Scr.">
        <title>Mitogenomics of Vetigastropoda: insights into the evolution of pallial symmetry.</title>
        <authorList>
            <person name="Uribe J.E."/>
            <person name="Kano Y."/>
            <person name="Templado J."/>
            <person name="Zardoya R."/>
        </authorList>
    </citation>
    <scope>NUCLEOTIDE SEQUENCE</scope>
</reference>
<comment type="catalytic activity">
    <reaction evidence="15">
        <text>a ubiquinone + NADH + 5 H(+)(in) = a ubiquinol + NAD(+) + 4 H(+)(out)</text>
        <dbReference type="Rhea" id="RHEA:29091"/>
        <dbReference type="Rhea" id="RHEA-COMP:9565"/>
        <dbReference type="Rhea" id="RHEA-COMP:9566"/>
        <dbReference type="ChEBI" id="CHEBI:15378"/>
        <dbReference type="ChEBI" id="CHEBI:16389"/>
        <dbReference type="ChEBI" id="CHEBI:17976"/>
        <dbReference type="ChEBI" id="CHEBI:57540"/>
        <dbReference type="ChEBI" id="CHEBI:57945"/>
        <dbReference type="EC" id="7.1.1.2"/>
    </reaction>
</comment>